<evidence type="ECO:0000313" key="4">
    <source>
        <dbReference type="EMBL" id="MBN3312101.1"/>
    </source>
</evidence>
<feature type="compositionally biased region" description="Basic and acidic residues" evidence="2">
    <location>
        <begin position="711"/>
        <end position="726"/>
    </location>
</feature>
<evidence type="ECO:0000256" key="1">
    <source>
        <dbReference type="ARBA" id="ARBA00010251"/>
    </source>
</evidence>
<feature type="region of interest" description="Disordered" evidence="2">
    <location>
        <begin position="675"/>
        <end position="740"/>
    </location>
</feature>
<evidence type="ECO:0000259" key="3">
    <source>
        <dbReference type="Pfam" id="PF26086"/>
    </source>
</evidence>
<keyword evidence="5" id="KW-1185">Reference proteome</keyword>
<dbReference type="Proteomes" id="UP000736164">
    <property type="component" value="Unassembled WGS sequence"/>
</dbReference>
<feature type="region of interest" description="Disordered" evidence="2">
    <location>
        <begin position="1"/>
        <end position="23"/>
    </location>
</feature>
<dbReference type="AlphaFoldDB" id="A0A8J7T6Z4"/>
<dbReference type="CDD" id="cd23949">
    <property type="entry name" value="Niban-like"/>
    <property type="match status" value="1"/>
</dbReference>
<protein>
    <submittedName>
        <fullName evidence="4">NIBAN protein</fullName>
    </submittedName>
</protein>
<comment type="caution">
    <text evidence="4">The sequence shown here is derived from an EMBL/GenBank/DDBJ whole genome shotgun (WGS) entry which is preliminary data.</text>
</comment>
<dbReference type="InterPro" id="IPR059060">
    <property type="entry name" value="Niban_1/2/3_dom"/>
</dbReference>
<dbReference type="Pfam" id="PF26089">
    <property type="entry name" value="PH_Niban2"/>
    <property type="match status" value="1"/>
</dbReference>
<feature type="region of interest" description="Disordered" evidence="2">
    <location>
        <begin position="586"/>
        <end position="660"/>
    </location>
</feature>
<evidence type="ECO:0000313" key="5">
    <source>
        <dbReference type="Proteomes" id="UP000736164"/>
    </source>
</evidence>
<gene>
    <name evidence="4" type="primary">Fam129a</name>
    <name evidence="4" type="ORF">GTO95_0005074</name>
</gene>
<feature type="compositionally biased region" description="Polar residues" evidence="2">
    <location>
        <begin position="682"/>
        <end position="699"/>
    </location>
</feature>
<sequence length="756" mass="85835">MKQFTNFSIGHPSSRKNKNKNDIHLGCVPGRAEAELKNFSPHYKRQYAIAFFSEIHDEVEQHKPVQTQLLKQRDPLEPGKVLYEENILHYSDELKKWKERFVVVRANYSLECHDSYETFMKGVEPRLRLLPTGGTVVTSLDKYNTLVDRSFPDPNSMSEEASPPLVTMPDQFPVYLHLPYRKDWYFCFHSEDPQKHFISILEDCIRHQNQDFLKKTTCDVQAFLKAVQFYRQEKNHYESWDMLIGSDAKVLSNLVMEDLLPSLQTELVPRLKGKKNERKRVWFATVESAYTLVQEQVAEGLNALKEECKETAKQQEARIRSDMDQIVNSKNFLAGKLKATVSEPTVKCCLESVQPYLASILEELMVPISSGFQDVRVLVENEIDQLGKDYQESNSTEELKEALGRLGQVKMRDCYQQVEVLREQLKELRNRFKYSNTTRLVHSTQSYMQQLMDNVVYTFEILLCAALKDNPANVPSAIEKAKQRVLKQYDYDSSTIRKKIFQEALVEITLPTIRKTLAPSCKPELQKFDQYIFADYANFVQVENVYEEILLEVLEREVSKVVKEAASAKKHNLFVDSMDLHCVSQSSLTDSKTPPGSTPASPAKQATAKETPAPQAQGNGIHECWDQPDTSSVSVAEKKENGSTIRMQTDTTVPSLDTGSKESFANNVAALSLNPAKEESPANFTPSPSQDTAGQQPVADSTGLLTIGTDQEVKERDEKAEEKSCEETVLAETPAPDSLHEIRNLMAGQGELVEEE</sequence>
<accession>A0A8J7T6Z4</accession>
<feature type="domain" description="Niban 1/2/3" evidence="3">
    <location>
        <begin position="347"/>
        <end position="511"/>
    </location>
</feature>
<feature type="compositionally biased region" description="Polar residues" evidence="2">
    <location>
        <begin position="642"/>
        <end position="660"/>
    </location>
</feature>
<feature type="compositionally biased region" description="Polar residues" evidence="2">
    <location>
        <begin position="586"/>
        <end position="600"/>
    </location>
</feature>
<feature type="non-terminal residue" evidence="4">
    <location>
        <position position="756"/>
    </location>
</feature>
<dbReference type="PANTHER" id="PTHR14392">
    <property type="entry name" value="NIBAN FAMILY MEMBER"/>
    <property type="match status" value="1"/>
</dbReference>
<evidence type="ECO:0000256" key="2">
    <source>
        <dbReference type="SAM" id="MobiDB-lite"/>
    </source>
</evidence>
<dbReference type="EMBL" id="JAAWVO010004357">
    <property type="protein sequence ID" value="MBN3312101.1"/>
    <property type="molecule type" value="Genomic_DNA"/>
</dbReference>
<comment type="similarity">
    <text evidence="1">Belongs to the Niban family.</text>
</comment>
<proteinExistence type="inferred from homology"/>
<dbReference type="Pfam" id="PF26086">
    <property type="entry name" value="Niban2"/>
    <property type="match status" value="1"/>
</dbReference>
<dbReference type="InterPro" id="IPR026088">
    <property type="entry name" value="Niban-like"/>
</dbReference>
<organism evidence="4 5">
    <name type="scientific">Atractosteus spatula</name>
    <name type="common">Alligator gar</name>
    <name type="synonym">Lepisosteus spatula</name>
    <dbReference type="NCBI Taxonomy" id="7917"/>
    <lineage>
        <taxon>Eukaryota</taxon>
        <taxon>Metazoa</taxon>
        <taxon>Chordata</taxon>
        <taxon>Craniata</taxon>
        <taxon>Vertebrata</taxon>
        <taxon>Euteleostomi</taxon>
        <taxon>Actinopterygii</taxon>
        <taxon>Neopterygii</taxon>
        <taxon>Holostei</taxon>
        <taxon>Semionotiformes</taxon>
        <taxon>Lepisosteidae</taxon>
        <taxon>Atractosteus</taxon>
    </lineage>
</organism>
<name>A0A8J7T6Z4_ATRSP</name>
<reference evidence="4" key="1">
    <citation type="journal article" date="2021" name="Cell">
        <title>Tracing the genetic footprints of vertebrate landing in non-teleost ray-finned fishes.</title>
        <authorList>
            <person name="Bi X."/>
            <person name="Wang K."/>
            <person name="Yang L."/>
            <person name="Pan H."/>
            <person name="Jiang H."/>
            <person name="Wei Q."/>
            <person name="Fang M."/>
            <person name="Yu H."/>
            <person name="Zhu C."/>
            <person name="Cai Y."/>
            <person name="He Y."/>
            <person name="Gan X."/>
            <person name="Zeng H."/>
            <person name="Yu D."/>
            <person name="Zhu Y."/>
            <person name="Jiang H."/>
            <person name="Qiu Q."/>
            <person name="Yang H."/>
            <person name="Zhang Y.E."/>
            <person name="Wang W."/>
            <person name="Zhu M."/>
            <person name="He S."/>
            <person name="Zhang G."/>
        </authorList>
    </citation>
    <scope>NUCLEOTIDE SEQUENCE</scope>
    <source>
        <strain evidence="4">Allg_001</strain>
    </source>
</reference>
<dbReference type="PANTHER" id="PTHR14392:SF3">
    <property type="entry name" value="PROTEIN NIBAN 1"/>
    <property type="match status" value="1"/>
</dbReference>
<feature type="non-terminal residue" evidence="4">
    <location>
        <position position="1"/>
    </location>
</feature>